<dbReference type="EMBL" id="OX596095">
    <property type="protein sequence ID" value="CAM9502006.1"/>
    <property type="molecule type" value="Genomic_DNA"/>
</dbReference>
<accession>A0AC59YA18</accession>
<gene>
    <name evidence="1" type="ORF">MRATA1EN22A_LOCUS3419</name>
</gene>
<reference evidence="1" key="1">
    <citation type="submission" date="2023-05" db="EMBL/GenBank/DDBJ databases">
        <authorList>
            <consortium name="ELIXIR-Norway"/>
        </authorList>
    </citation>
    <scope>NUCLEOTIDE SEQUENCE</scope>
</reference>
<reference evidence="1" key="2">
    <citation type="submission" date="2025-03" db="EMBL/GenBank/DDBJ databases">
        <authorList>
            <consortium name="ELIXIR-Norway"/>
            <consortium name="Elixir Norway"/>
        </authorList>
    </citation>
    <scope>NUCLEOTIDE SEQUENCE</scope>
</reference>
<protein>
    <submittedName>
        <fullName evidence="1">Uncharacterized protein</fullName>
    </submittedName>
</protein>
<organism evidence="1 2">
    <name type="scientific">Rangifer tarandus platyrhynchus</name>
    <name type="common">Svalbard reindeer</name>
    <dbReference type="NCBI Taxonomy" id="3082113"/>
    <lineage>
        <taxon>Eukaryota</taxon>
        <taxon>Metazoa</taxon>
        <taxon>Chordata</taxon>
        <taxon>Craniata</taxon>
        <taxon>Vertebrata</taxon>
        <taxon>Euteleostomi</taxon>
        <taxon>Mammalia</taxon>
        <taxon>Eutheria</taxon>
        <taxon>Laurasiatheria</taxon>
        <taxon>Artiodactyla</taxon>
        <taxon>Ruminantia</taxon>
        <taxon>Pecora</taxon>
        <taxon>Cervidae</taxon>
        <taxon>Odocoileinae</taxon>
        <taxon>Rangifer</taxon>
    </lineage>
</organism>
<evidence type="ECO:0000313" key="1">
    <source>
        <dbReference type="EMBL" id="CAM9502006.1"/>
    </source>
</evidence>
<proteinExistence type="predicted"/>
<name>A0AC59YA18_RANTA</name>
<dbReference type="Proteomes" id="UP001162501">
    <property type="component" value="Chromosome 11"/>
</dbReference>
<sequence>MSMAMSMDKENMNLYRKPLVTDNPNPHLVLEFVVDSLTAHVRMGESKQERFWKRVVALRNVQLISSADKRDEVGQRLNLSHVVAILMVVVNNGMTSSSRRGVRDKDAELLTCGFSFPGNADPSILRYFWIHSP</sequence>
<evidence type="ECO:0000313" key="2">
    <source>
        <dbReference type="Proteomes" id="UP001162501"/>
    </source>
</evidence>